<keyword evidence="1" id="KW-0805">Transcription regulation</keyword>
<organism evidence="5 6">
    <name type="scientific">Candidatus Lokiarchaeum ossiferum</name>
    <dbReference type="NCBI Taxonomy" id="2951803"/>
    <lineage>
        <taxon>Archaea</taxon>
        <taxon>Promethearchaeati</taxon>
        <taxon>Promethearchaeota</taxon>
        <taxon>Promethearchaeia</taxon>
        <taxon>Promethearchaeales</taxon>
        <taxon>Promethearchaeaceae</taxon>
        <taxon>Candidatus Lokiarchaeum</taxon>
    </lineage>
</organism>
<dbReference type="EMBL" id="CP104013">
    <property type="protein sequence ID" value="UYP45338.1"/>
    <property type="molecule type" value="Genomic_DNA"/>
</dbReference>
<protein>
    <recommendedName>
        <fullName evidence="4">HTH arsR-type domain-containing protein</fullName>
    </recommendedName>
</protein>
<dbReference type="PROSITE" id="PS50987">
    <property type="entry name" value="HTH_ARSR_2"/>
    <property type="match status" value="1"/>
</dbReference>
<dbReference type="InterPro" id="IPR051011">
    <property type="entry name" value="Metal_resp_trans_reg"/>
</dbReference>
<reference evidence="5" key="1">
    <citation type="submission" date="2022-09" db="EMBL/GenBank/DDBJ databases">
        <title>Actin cytoskeleton and complex cell architecture in an #Asgard archaeon.</title>
        <authorList>
            <person name="Ponce Toledo R.I."/>
            <person name="Schleper C."/>
            <person name="Rodrigues Oliveira T."/>
            <person name="Wollweber F."/>
            <person name="Xu J."/>
            <person name="Rittmann S."/>
            <person name="Klingl A."/>
            <person name="Pilhofer M."/>
        </authorList>
    </citation>
    <scope>NUCLEOTIDE SEQUENCE</scope>
    <source>
        <strain evidence="5">B-35</strain>
    </source>
</reference>
<evidence type="ECO:0000313" key="5">
    <source>
        <dbReference type="EMBL" id="UYP45338.1"/>
    </source>
</evidence>
<dbReference type="PANTHER" id="PTHR43132:SF6">
    <property type="entry name" value="HTH-TYPE TRANSCRIPTIONAL REPRESSOR CZRA"/>
    <property type="match status" value="1"/>
</dbReference>
<dbReference type="SMART" id="SM00418">
    <property type="entry name" value="HTH_ARSR"/>
    <property type="match status" value="1"/>
</dbReference>
<dbReference type="SUPFAM" id="SSF46785">
    <property type="entry name" value="Winged helix' DNA-binding domain"/>
    <property type="match status" value="1"/>
</dbReference>
<dbReference type="Pfam" id="PF12840">
    <property type="entry name" value="HTH_20"/>
    <property type="match status" value="1"/>
</dbReference>
<proteinExistence type="predicted"/>
<evidence type="ECO:0000313" key="6">
    <source>
        <dbReference type="Proteomes" id="UP001208689"/>
    </source>
</evidence>
<dbReference type="CDD" id="cd00090">
    <property type="entry name" value="HTH_ARSR"/>
    <property type="match status" value="1"/>
</dbReference>
<dbReference type="Gene3D" id="1.10.10.10">
    <property type="entry name" value="Winged helix-like DNA-binding domain superfamily/Winged helix DNA-binding domain"/>
    <property type="match status" value="1"/>
</dbReference>
<gene>
    <name evidence="5" type="ORF">NEF87_001623</name>
</gene>
<dbReference type="InterPro" id="IPR011991">
    <property type="entry name" value="ArsR-like_HTH"/>
</dbReference>
<evidence type="ECO:0000256" key="1">
    <source>
        <dbReference type="ARBA" id="ARBA00023015"/>
    </source>
</evidence>
<keyword evidence="3" id="KW-0804">Transcription</keyword>
<sequence>MPLSSQVADFFATLGDHTRIKILGMVYAYPLTVNEISERLGDMSLPALSYQLRKLEEQHLIKFEKDPKDGRRKLVYLADKHVTHILNDAIVHLKGGKECEGNLECDDTDNLKLLMVTQ</sequence>
<evidence type="ECO:0000256" key="2">
    <source>
        <dbReference type="ARBA" id="ARBA00023125"/>
    </source>
</evidence>
<evidence type="ECO:0000256" key="3">
    <source>
        <dbReference type="ARBA" id="ARBA00023163"/>
    </source>
</evidence>
<keyword evidence="6" id="KW-1185">Reference proteome</keyword>
<dbReference type="Proteomes" id="UP001208689">
    <property type="component" value="Chromosome"/>
</dbReference>
<dbReference type="InterPro" id="IPR036390">
    <property type="entry name" value="WH_DNA-bd_sf"/>
</dbReference>
<name>A0ABY6HP90_9ARCH</name>
<dbReference type="PANTHER" id="PTHR43132">
    <property type="entry name" value="ARSENICAL RESISTANCE OPERON REPRESSOR ARSR-RELATED"/>
    <property type="match status" value="1"/>
</dbReference>
<dbReference type="InterPro" id="IPR036388">
    <property type="entry name" value="WH-like_DNA-bd_sf"/>
</dbReference>
<keyword evidence="2" id="KW-0238">DNA-binding</keyword>
<evidence type="ECO:0000259" key="4">
    <source>
        <dbReference type="PROSITE" id="PS50987"/>
    </source>
</evidence>
<dbReference type="InterPro" id="IPR001845">
    <property type="entry name" value="HTH_ArsR_DNA-bd_dom"/>
</dbReference>
<feature type="domain" description="HTH arsR-type" evidence="4">
    <location>
        <begin position="1"/>
        <end position="97"/>
    </location>
</feature>
<accession>A0ABY6HP90</accession>